<dbReference type="Pfam" id="PF00176">
    <property type="entry name" value="SNF2-rel_dom"/>
    <property type="match status" value="1"/>
</dbReference>
<comment type="caution">
    <text evidence="6">The sequence shown here is derived from an EMBL/GenBank/DDBJ whole genome shotgun (WGS) entry which is preliminary data.</text>
</comment>
<dbReference type="EMBL" id="JAGKQM010000009">
    <property type="protein sequence ID" value="KAH0913357.1"/>
    <property type="molecule type" value="Genomic_DNA"/>
</dbReference>
<gene>
    <name evidence="6" type="ORF">HID58_036678</name>
</gene>
<dbReference type="InterPro" id="IPR000330">
    <property type="entry name" value="SNF2_N"/>
</dbReference>
<evidence type="ECO:0000256" key="2">
    <source>
        <dbReference type="ARBA" id="ARBA00022801"/>
    </source>
</evidence>
<feature type="domain" description="Helicase ATP-binding" evidence="4">
    <location>
        <begin position="330"/>
        <end position="500"/>
    </location>
</feature>
<keyword evidence="2" id="KW-0378">Hydrolase</keyword>
<dbReference type="SMART" id="SM00487">
    <property type="entry name" value="DEXDc"/>
    <property type="match status" value="1"/>
</dbReference>
<dbReference type="InterPro" id="IPR049730">
    <property type="entry name" value="SNF2/RAD54-like_C"/>
</dbReference>
<evidence type="ECO:0000259" key="4">
    <source>
        <dbReference type="PROSITE" id="PS51192"/>
    </source>
</evidence>
<evidence type="ECO:0000313" key="7">
    <source>
        <dbReference type="Proteomes" id="UP000824890"/>
    </source>
</evidence>
<dbReference type="PROSITE" id="PS51192">
    <property type="entry name" value="HELICASE_ATP_BIND_1"/>
    <property type="match status" value="1"/>
</dbReference>
<proteinExistence type="predicted"/>
<evidence type="ECO:0000256" key="3">
    <source>
        <dbReference type="ARBA" id="ARBA00022840"/>
    </source>
</evidence>
<dbReference type="PROSITE" id="PS51194">
    <property type="entry name" value="HELICASE_CTER"/>
    <property type="match status" value="1"/>
</dbReference>
<dbReference type="PANTHER" id="PTHR45626">
    <property type="entry name" value="TRANSCRIPTION TERMINATION FACTOR 2-RELATED"/>
    <property type="match status" value="1"/>
</dbReference>
<accession>A0ABQ8C9D0</accession>
<dbReference type="CDD" id="cd18008">
    <property type="entry name" value="DEXDc_SHPRH-like"/>
    <property type="match status" value="1"/>
</dbReference>
<dbReference type="Gene3D" id="3.40.50.300">
    <property type="entry name" value="P-loop containing nucleotide triphosphate hydrolases"/>
    <property type="match status" value="1"/>
</dbReference>
<dbReference type="InterPro" id="IPR027417">
    <property type="entry name" value="P-loop_NTPase"/>
</dbReference>
<dbReference type="InterPro" id="IPR050628">
    <property type="entry name" value="SNF2_RAD54_helicase_TF"/>
</dbReference>
<dbReference type="CDD" id="cd18793">
    <property type="entry name" value="SF2_C_SNF"/>
    <property type="match status" value="1"/>
</dbReference>
<feature type="domain" description="Helicase C-terminal" evidence="5">
    <location>
        <begin position="639"/>
        <end position="800"/>
    </location>
</feature>
<reference evidence="6 7" key="1">
    <citation type="submission" date="2021-05" db="EMBL/GenBank/DDBJ databases">
        <title>Genome Assembly of Synthetic Allotetraploid Brassica napus Reveals Homoeologous Exchanges between Subgenomes.</title>
        <authorList>
            <person name="Davis J.T."/>
        </authorList>
    </citation>
    <scope>NUCLEOTIDE SEQUENCE [LARGE SCALE GENOMIC DNA]</scope>
    <source>
        <strain evidence="7">cv. Da-Ae</strain>
        <tissue evidence="6">Seedling</tissue>
    </source>
</reference>
<keyword evidence="1" id="KW-0547">Nucleotide-binding</keyword>
<dbReference type="Proteomes" id="UP000824890">
    <property type="component" value="Unassembled WGS sequence"/>
</dbReference>
<dbReference type="Pfam" id="PF00271">
    <property type="entry name" value="Helicase_C"/>
    <property type="match status" value="1"/>
</dbReference>
<keyword evidence="7" id="KW-1185">Reference proteome</keyword>
<dbReference type="InterPro" id="IPR001650">
    <property type="entry name" value="Helicase_C-like"/>
</dbReference>
<keyword evidence="3" id="KW-0067">ATP-binding</keyword>
<dbReference type="SMART" id="SM00490">
    <property type="entry name" value="HELICc"/>
    <property type="match status" value="1"/>
</dbReference>
<dbReference type="InterPro" id="IPR038718">
    <property type="entry name" value="SNF2-like_sf"/>
</dbReference>
<dbReference type="SUPFAM" id="SSF52540">
    <property type="entry name" value="P-loop containing nucleoside triphosphate hydrolases"/>
    <property type="match status" value="2"/>
</dbReference>
<evidence type="ECO:0000256" key="1">
    <source>
        <dbReference type="ARBA" id="ARBA00022741"/>
    </source>
</evidence>
<protein>
    <submittedName>
        <fullName evidence="6">Uncharacterized protein</fullName>
    </submittedName>
</protein>
<dbReference type="Gene3D" id="3.40.50.10810">
    <property type="entry name" value="Tandem AAA-ATPase domain"/>
    <property type="match status" value="1"/>
</dbReference>
<sequence>IWSFSDNEYLLSVCKVDDRVRSVHILDASRHLGKSIIACREQLRRLQRTDWTEEEDKELLKLCDDHTDLIFIACQIGRTVDSCSARLNHLVKGWKTKEVYTFFGEMRVKIAIICPPQNSAFLHQGTVLDHIRESTQVGIGYNQFGHLYYHIVRISTTELFKETRTQRAMELLLPHCKVVNKGVHSVSFHLKKSRDAILRDQKFKDLKLQVSVSDWNEDLHIQISGEEAAFNQTFWSVFAMLKSWFFRGLESLIVSPAGILENPQNAHTSVKKNVKKAATPKDNSSEPIEEFNLFLQAAMDYQPKSETEPPKGSLSINLLKHQRVALAWMIQKERTCFGGILADDQGLGKTVSILALMMTERKNGVCDQSKGRRAAGTLIICPSSLMRQWAEELLNKISPEAKLSVLIFHGSNRCQDAETLSKYDVVITSYGTNVKSACVFASLAWYRVVLDEAQIIKNHKSNIASACFQLHAKCRWCLSGTPIQNSIDDLYSFFRFIKCQPYSSYSVFCDKIMKVLSTNPTEGYEILQALLKTTLLRRTKGTIMDGEPILSLPPKSTELRKVELSKEEVDFYKALEKETRGFYKEKESAGMVNKDFKEVLARLMRLRQACNHPLLVSSSLPSTSSSAQIAKKLPFGSSKLKATLEILSESLIQKGVKALVFTQWTKMLDLLEDSLKESSFQYRRFDGKMSMEARHKSIEEFKNLPEVNVMIMSLKAACVGLNLVAASLVLIMDPWWNPTTEDQAIDRVHRIGQTRPVRVVRLLVSNSVEDRLLKLQEKKKKMVACAFGKCDQRFSLEDWEHLLVVD</sequence>
<dbReference type="PANTHER" id="PTHR45626:SF27">
    <property type="entry name" value="BNAA09G48020D PROTEIN"/>
    <property type="match status" value="1"/>
</dbReference>
<feature type="non-terminal residue" evidence="6">
    <location>
        <position position="1"/>
    </location>
</feature>
<evidence type="ECO:0000259" key="5">
    <source>
        <dbReference type="PROSITE" id="PS51194"/>
    </source>
</evidence>
<dbReference type="InterPro" id="IPR014001">
    <property type="entry name" value="Helicase_ATP-bd"/>
</dbReference>
<name>A0ABQ8C9D0_BRANA</name>
<evidence type="ECO:0000313" key="6">
    <source>
        <dbReference type="EMBL" id="KAH0913357.1"/>
    </source>
</evidence>
<organism evidence="6 7">
    <name type="scientific">Brassica napus</name>
    <name type="common">Rape</name>
    <dbReference type="NCBI Taxonomy" id="3708"/>
    <lineage>
        <taxon>Eukaryota</taxon>
        <taxon>Viridiplantae</taxon>
        <taxon>Streptophyta</taxon>
        <taxon>Embryophyta</taxon>
        <taxon>Tracheophyta</taxon>
        <taxon>Spermatophyta</taxon>
        <taxon>Magnoliopsida</taxon>
        <taxon>eudicotyledons</taxon>
        <taxon>Gunneridae</taxon>
        <taxon>Pentapetalae</taxon>
        <taxon>rosids</taxon>
        <taxon>malvids</taxon>
        <taxon>Brassicales</taxon>
        <taxon>Brassicaceae</taxon>
        <taxon>Brassiceae</taxon>
        <taxon>Brassica</taxon>
    </lineage>
</organism>